<dbReference type="EMBL" id="QQXL01000001">
    <property type="protein sequence ID" value="RKW71498.1"/>
    <property type="molecule type" value="Genomic_DNA"/>
</dbReference>
<evidence type="ECO:0000313" key="11">
    <source>
        <dbReference type="EMBL" id="RKW71498.1"/>
    </source>
</evidence>
<dbReference type="Proteomes" id="UP000273119">
    <property type="component" value="Unassembled WGS sequence"/>
</dbReference>
<reference evidence="11 12" key="1">
    <citation type="submission" date="2018-07" db="EMBL/GenBank/DDBJ databases">
        <title>Arthrobacter sp. nov., isolated from raw cow's milk with high bacterial count.</title>
        <authorList>
            <person name="Hahne J."/>
            <person name="Isele D."/>
            <person name="Lipski A."/>
        </authorList>
    </citation>
    <scope>NUCLEOTIDE SEQUENCE [LARGE SCALE GENOMIC DNA]</scope>
    <source>
        <strain evidence="11 12">JZ R-183</strain>
    </source>
</reference>
<evidence type="ECO:0000256" key="8">
    <source>
        <dbReference type="ARBA" id="ARBA00023136"/>
    </source>
</evidence>
<keyword evidence="4 10" id="KW-1003">Cell membrane</keyword>
<organism evidence="11 12">
    <name type="scientific">Galactobacter caseinivorans</name>
    <dbReference type="NCBI Taxonomy" id="2676123"/>
    <lineage>
        <taxon>Bacteria</taxon>
        <taxon>Bacillati</taxon>
        <taxon>Actinomycetota</taxon>
        <taxon>Actinomycetes</taxon>
        <taxon>Micrococcales</taxon>
        <taxon>Micrococcaceae</taxon>
        <taxon>Galactobacter</taxon>
    </lineage>
</organism>
<evidence type="ECO:0000256" key="1">
    <source>
        <dbReference type="ARBA" id="ARBA00004651"/>
    </source>
</evidence>
<dbReference type="InterPro" id="IPR037673">
    <property type="entry name" value="MSC/AndL"/>
</dbReference>
<dbReference type="AlphaFoldDB" id="A0A496PLT3"/>
<evidence type="ECO:0000256" key="4">
    <source>
        <dbReference type="ARBA" id="ARBA00022475"/>
    </source>
</evidence>
<evidence type="ECO:0000256" key="10">
    <source>
        <dbReference type="HAMAP-Rule" id="MF_00115"/>
    </source>
</evidence>
<dbReference type="PANTHER" id="PTHR30266:SF2">
    <property type="entry name" value="LARGE-CONDUCTANCE MECHANOSENSITIVE CHANNEL"/>
    <property type="match status" value="1"/>
</dbReference>
<dbReference type="GO" id="GO:0008381">
    <property type="term" value="F:mechanosensitive monoatomic ion channel activity"/>
    <property type="evidence" value="ECO:0007669"/>
    <property type="project" value="UniProtKB-UniRule"/>
</dbReference>
<evidence type="ECO:0000313" key="12">
    <source>
        <dbReference type="Proteomes" id="UP000273119"/>
    </source>
</evidence>
<comment type="caution">
    <text evidence="11">The sequence shown here is derived from an EMBL/GenBank/DDBJ whole genome shotgun (WGS) entry which is preliminary data.</text>
</comment>
<protein>
    <recommendedName>
        <fullName evidence="10">Large-conductance mechanosensitive channel</fullName>
    </recommendedName>
</protein>
<evidence type="ECO:0000256" key="3">
    <source>
        <dbReference type="ARBA" id="ARBA00022448"/>
    </source>
</evidence>
<feature type="transmembrane region" description="Helical" evidence="10">
    <location>
        <begin position="63"/>
        <end position="88"/>
    </location>
</feature>
<proteinExistence type="inferred from homology"/>
<dbReference type="SUPFAM" id="SSF81330">
    <property type="entry name" value="Gated mechanosensitive channel"/>
    <property type="match status" value="1"/>
</dbReference>
<evidence type="ECO:0000256" key="9">
    <source>
        <dbReference type="ARBA" id="ARBA00023303"/>
    </source>
</evidence>
<accession>A0A496PLT3</accession>
<dbReference type="PRINTS" id="PR01264">
    <property type="entry name" value="MECHCHANNEL"/>
</dbReference>
<comment type="function">
    <text evidence="10">Channel that opens in response to stretch forces in the membrane lipid bilayer. May participate in the regulation of osmotic pressure changes within the cell.</text>
</comment>
<keyword evidence="5 10" id="KW-0812">Transmembrane</keyword>
<dbReference type="InterPro" id="IPR019823">
    <property type="entry name" value="Mechanosensitive_channel_CS"/>
</dbReference>
<keyword evidence="9 10" id="KW-0407">Ion channel</keyword>
<dbReference type="RefSeq" id="WP_121483760.1">
    <property type="nucleotide sequence ID" value="NZ_QQXL01000001.1"/>
</dbReference>
<keyword evidence="7 10" id="KW-0406">Ion transport</keyword>
<sequence>MLKGFKDFISRGNVMDLAIGVIIGAAFGKVVDALVNSVLMPAISTLVGSPSFDDFLVVGEIKFGVLLTALVNFLIVAAAVYFAIVLPLNKMAERRAAKEGITAEEVMDPQVELLTQIRDELKANPRI</sequence>
<dbReference type="HAMAP" id="MF_00115">
    <property type="entry name" value="MscL"/>
    <property type="match status" value="1"/>
</dbReference>
<dbReference type="GO" id="GO:0005886">
    <property type="term" value="C:plasma membrane"/>
    <property type="evidence" value="ECO:0007669"/>
    <property type="project" value="UniProtKB-SubCell"/>
</dbReference>
<evidence type="ECO:0000256" key="2">
    <source>
        <dbReference type="ARBA" id="ARBA00007254"/>
    </source>
</evidence>
<keyword evidence="3 10" id="KW-0813">Transport</keyword>
<evidence type="ECO:0000256" key="6">
    <source>
        <dbReference type="ARBA" id="ARBA00022989"/>
    </source>
</evidence>
<dbReference type="InterPro" id="IPR001185">
    <property type="entry name" value="MS_channel"/>
</dbReference>
<name>A0A496PLT3_9MICC</name>
<dbReference type="PANTHER" id="PTHR30266">
    <property type="entry name" value="MECHANOSENSITIVE CHANNEL MSCL"/>
    <property type="match status" value="1"/>
</dbReference>
<dbReference type="PROSITE" id="PS01327">
    <property type="entry name" value="MSCL"/>
    <property type="match status" value="1"/>
</dbReference>
<evidence type="ECO:0000256" key="7">
    <source>
        <dbReference type="ARBA" id="ARBA00023065"/>
    </source>
</evidence>
<comment type="subcellular location">
    <subcellularLocation>
        <location evidence="1 10">Cell membrane</location>
        <topology evidence="1 10">Multi-pass membrane protein</topology>
    </subcellularLocation>
</comment>
<comment type="similarity">
    <text evidence="2 10">Belongs to the MscL family.</text>
</comment>
<keyword evidence="8 10" id="KW-0472">Membrane</keyword>
<gene>
    <name evidence="10 11" type="primary">mscL</name>
    <name evidence="11" type="ORF">DWQ67_01215</name>
</gene>
<evidence type="ECO:0000256" key="5">
    <source>
        <dbReference type="ARBA" id="ARBA00022692"/>
    </source>
</evidence>
<dbReference type="InterPro" id="IPR036019">
    <property type="entry name" value="MscL_channel"/>
</dbReference>
<dbReference type="Gene3D" id="1.10.1200.120">
    <property type="entry name" value="Large-conductance mechanosensitive channel, MscL, domain 1"/>
    <property type="match status" value="1"/>
</dbReference>
<comment type="subunit">
    <text evidence="10">Homopentamer.</text>
</comment>
<keyword evidence="6 10" id="KW-1133">Transmembrane helix</keyword>
<keyword evidence="12" id="KW-1185">Reference proteome</keyword>
<feature type="transmembrane region" description="Helical" evidence="10">
    <location>
        <begin position="21"/>
        <end position="43"/>
    </location>
</feature>
<dbReference type="Pfam" id="PF01741">
    <property type="entry name" value="MscL"/>
    <property type="match status" value="1"/>
</dbReference>
<dbReference type="NCBIfam" id="TIGR00220">
    <property type="entry name" value="mscL"/>
    <property type="match status" value="1"/>
</dbReference>